<protein>
    <submittedName>
        <fullName evidence="1">Uncharacterized protein</fullName>
    </submittedName>
</protein>
<dbReference type="Proteomes" id="UP001396334">
    <property type="component" value="Unassembled WGS sequence"/>
</dbReference>
<keyword evidence="2" id="KW-1185">Reference proteome</keyword>
<dbReference type="EMBL" id="JBBPBN010000003">
    <property type="protein sequence ID" value="KAK9043991.1"/>
    <property type="molecule type" value="Genomic_DNA"/>
</dbReference>
<proteinExistence type="predicted"/>
<reference evidence="1 2" key="1">
    <citation type="journal article" date="2024" name="G3 (Bethesda)">
        <title>Genome assembly of Hibiscus sabdariffa L. provides insights into metabolisms of medicinal natural products.</title>
        <authorList>
            <person name="Kim T."/>
        </authorList>
    </citation>
    <scope>NUCLEOTIDE SEQUENCE [LARGE SCALE GENOMIC DNA]</scope>
    <source>
        <strain evidence="1">TK-2024</strain>
        <tissue evidence="1">Old leaves</tissue>
    </source>
</reference>
<gene>
    <name evidence="1" type="ORF">V6N11_072314</name>
</gene>
<evidence type="ECO:0000313" key="1">
    <source>
        <dbReference type="EMBL" id="KAK9043991.1"/>
    </source>
</evidence>
<comment type="caution">
    <text evidence="1">The sequence shown here is derived from an EMBL/GenBank/DDBJ whole genome shotgun (WGS) entry which is preliminary data.</text>
</comment>
<evidence type="ECO:0000313" key="2">
    <source>
        <dbReference type="Proteomes" id="UP001396334"/>
    </source>
</evidence>
<sequence length="67" mass="7336">MMARYKSYIAPPPKSDDGIFDNPLEGGDSVLERSRWLLKSTRVAMRKEVSQATGSSSSIAGCCSWLP</sequence>
<organism evidence="1 2">
    <name type="scientific">Hibiscus sabdariffa</name>
    <name type="common">roselle</name>
    <dbReference type="NCBI Taxonomy" id="183260"/>
    <lineage>
        <taxon>Eukaryota</taxon>
        <taxon>Viridiplantae</taxon>
        <taxon>Streptophyta</taxon>
        <taxon>Embryophyta</taxon>
        <taxon>Tracheophyta</taxon>
        <taxon>Spermatophyta</taxon>
        <taxon>Magnoliopsida</taxon>
        <taxon>eudicotyledons</taxon>
        <taxon>Gunneridae</taxon>
        <taxon>Pentapetalae</taxon>
        <taxon>rosids</taxon>
        <taxon>malvids</taxon>
        <taxon>Malvales</taxon>
        <taxon>Malvaceae</taxon>
        <taxon>Malvoideae</taxon>
        <taxon>Hibiscus</taxon>
    </lineage>
</organism>
<accession>A0ABR2U2N1</accession>
<name>A0ABR2U2N1_9ROSI</name>